<evidence type="ECO:0008006" key="3">
    <source>
        <dbReference type="Google" id="ProtNLM"/>
    </source>
</evidence>
<keyword evidence="2" id="KW-1185">Reference proteome</keyword>
<dbReference type="SUPFAM" id="SSF48452">
    <property type="entry name" value="TPR-like"/>
    <property type="match status" value="2"/>
</dbReference>
<protein>
    <recommendedName>
        <fullName evidence="3">Tetratricopeptide repeat protein</fullName>
    </recommendedName>
</protein>
<proteinExistence type="predicted"/>
<comment type="caution">
    <text evidence="1">The sequence shown here is derived from an EMBL/GenBank/DDBJ whole genome shotgun (WGS) entry which is preliminary data.</text>
</comment>
<organism evidence="1 2">
    <name type="scientific">Cerina litoralis</name>
    <dbReference type="NCBI Taxonomy" id="2874477"/>
    <lineage>
        <taxon>Bacteria</taxon>
        <taxon>Pseudomonadati</taxon>
        <taxon>Bacteroidota</taxon>
        <taxon>Flavobacteriia</taxon>
        <taxon>Flavobacteriales</taxon>
        <taxon>Flavobacteriaceae</taxon>
        <taxon>Cerina</taxon>
    </lineage>
</organism>
<accession>A0AAE3EUV7</accession>
<evidence type="ECO:0000313" key="2">
    <source>
        <dbReference type="Proteomes" id="UP001200642"/>
    </source>
</evidence>
<gene>
    <name evidence="1" type="ORF">K8352_09230</name>
</gene>
<name>A0AAE3EUV7_9FLAO</name>
<dbReference type="RefSeq" id="WP_317902075.1">
    <property type="nucleotide sequence ID" value="NZ_JAIRBC010000011.1"/>
</dbReference>
<reference evidence="1" key="1">
    <citation type="submission" date="2023-02" db="EMBL/GenBank/DDBJ databases">
        <title>Genome of Flavobacteriaceae gen. nov. sp. strain F89.</title>
        <authorList>
            <person name="Wang Y."/>
        </authorList>
    </citation>
    <scope>NUCLEOTIDE SEQUENCE</scope>
    <source>
        <strain evidence="1">F89</strain>
    </source>
</reference>
<dbReference type="AlphaFoldDB" id="A0AAE3EUV7"/>
<dbReference type="EMBL" id="JAIRBC010000011">
    <property type="protein sequence ID" value="MCG2460930.1"/>
    <property type="molecule type" value="Genomic_DNA"/>
</dbReference>
<dbReference type="Gene3D" id="1.25.40.10">
    <property type="entry name" value="Tetratricopeptide repeat domain"/>
    <property type="match status" value="2"/>
</dbReference>
<dbReference type="InterPro" id="IPR011990">
    <property type="entry name" value="TPR-like_helical_dom_sf"/>
</dbReference>
<sequence length="308" mass="34498">MKNTGPLFFLFILGLLLKPNHALTQEPEEGNAAVSTEMYSDEFQEAFFEALKQKAIENYDKAIILLLKCKEISPNNEVVDFELAKAYSDGGNFVLAQEYAVNALNSKPENLWYLNVLAEILPKLGNSFEGIKTRIPFDNIQLRENLALIYYWHGNYEGALKVLKGIKISSFTANLVLKIKDSIAVKQNPATVSSVGQREGSSKGPLQSYYSQIEQLIVLKDYEALIQIASNALESFPTQPYFYYAYGVALNNNSQYKKASETLESALDYLLDDTELNNKIYRQLSNAYSALGNSSKANMYLSKIKPGS</sequence>
<dbReference type="Proteomes" id="UP001200642">
    <property type="component" value="Unassembled WGS sequence"/>
</dbReference>
<evidence type="ECO:0000313" key="1">
    <source>
        <dbReference type="EMBL" id="MCG2460930.1"/>
    </source>
</evidence>